<keyword evidence="2" id="KW-1185">Reference proteome</keyword>
<comment type="caution">
    <text evidence="1">The sequence shown here is derived from an EMBL/GenBank/DDBJ whole genome shotgun (WGS) entry which is preliminary data.</text>
</comment>
<dbReference type="EMBL" id="CM055102">
    <property type="protein sequence ID" value="KAJ7538610.1"/>
    <property type="molecule type" value="Genomic_DNA"/>
</dbReference>
<evidence type="ECO:0000313" key="2">
    <source>
        <dbReference type="Proteomes" id="UP001162992"/>
    </source>
</evidence>
<organism evidence="1 2">
    <name type="scientific">Diphasiastrum complanatum</name>
    <name type="common">Issler's clubmoss</name>
    <name type="synonym">Lycopodium complanatum</name>
    <dbReference type="NCBI Taxonomy" id="34168"/>
    <lineage>
        <taxon>Eukaryota</taxon>
        <taxon>Viridiplantae</taxon>
        <taxon>Streptophyta</taxon>
        <taxon>Embryophyta</taxon>
        <taxon>Tracheophyta</taxon>
        <taxon>Lycopodiopsida</taxon>
        <taxon>Lycopodiales</taxon>
        <taxon>Lycopodiaceae</taxon>
        <taxon>Lycopodioideae</taxon>
        <taxon>Diphasiastrum</taxon>
    </lineage>
</organism>
<reference evidence="2" key="1">
    <citation type="journal article" date="2024" name="Proc. Natl. Acad. Sci. U.S.A.">
        <title>Extraordinary preservation of gene collinearity over three hundred million years revealed in homosporous lycophytes.</title>
        <authorList>
            <person name="Li C."/>
            <person name="Wickell D."/>
            <person name="Kuo L.Y."/>
            <person name="Chen X."/>
            <person name="Nie B."/>
            <person name="Liao X."/>
            <person name="Peng D."/>
            <person name="Ji J."/>
            <person name="Jenkins J."/>
            <person name="Williams M."/>
            <person name="Shu S."/>
            <person name="Plott C."/>
            <person name="Barry K."/>
            <person name="Rajasekar S."/>
            <person name="Grimwood J."/>
            <person name="Han X."/>
            <person name="Sun S."/>
            <person name="Hou Z."/>
            <person name="He W."/>
            <person name="Dai G."/>
            <person name="Sun C."/>
            <person name="Schmutz J."/>
            <person name="Leebens-Mack J.H."/>
            <person name="Li F.W."/>
            <person name="Wang L."/>
        </authorList>
    </citation>
    <scope>NUCLEOTIDE SEQUENCE [LARGE SCALE GENOMIC DNA]</scope>
    <source>
        <strain evidence="2">cv. PW_Plant_1</strain>
    </source>
</reference>
<sequence length="351" mass="39624">MDAQLPSQAAMPQSYEIDDIEDTSIPTRASVARSFPLSSLRLDSSTLHPCHPEELSPFTNYILALQKELLGTPTPTRSIPPDLASRSDSDQISIRASPCSAPQHLSYNDSGSNLLHPLCSAESNSIETTSGNICTSLEDRELSKTESNEMREACEEEATEFEDHKTTPSRDLEYCSLPSSPLITGENYCQSLKEKSSANSRLKRTTPEIPLDDLENRHVEGADRKCKFRSRKTIRHKNRQPRYAIKTASERENIDDGYRWRKYGRKTVKQSPHHRNYYKCSNPTCMVKKRVERSPEDSSIIITTYEGSHTHPSPSSIYGDIVQPNESLMASNSKKLQPRSSYDLFVQMGEF</sequence>
<proteinExistence type="predicted"/>
<protein>
    <submittedName>
        <fullName evidence="1">Uncharacterized protein</fullName>
    </submittedName>
</protein>
<evidence type="ECO:0000313" key="1">
    <source>
        <dbReference type="EMBL" id="KAJ7538610.1"/>
    </source>
</evidence>
<gene>
    <name evidence="1" type="ORF">O6H91_11G056100</name>
</gene>
<accession>A0ACC2C9I0</accession>
<dbReference type="Proteomes" id="UP001162992">
    <property type="component" value="Chromosome 11"/>
</dbReference>
<name>A0ACC2C9I0_DIPCM</name>